<name>A0A7I8WEX3_9ANNE</name>
<dbReference type="InterPro" id="IPR051941">
    <property type="entry name" value="BG_Antigen-Binding_Lectin"/>
</dbReference>
<dbReference type="Gene3D" id="2.60.120.260">
    <property type="entry name" value="Galactose-binding domain-like"/>
    <property type="match status" value="1"/>
</dbReference>
<dbReference type="OrthoDB" id="6102375at2759"/>
<dbReference type="AlphaFoldDB" id="A0A7I8WEX3"/>
<dbReference type="PANTHER" id="PTHR45713:SF6">
    <property type="entry name" value="F5_8 TYPE C DOMAIN-CONTAINING PROTEIN"/>
    <property type="match status" value="1"/>
</dbReference>
<sequence length="148" mass="16803">MHYNGRPHFATSVIIYRDEHGILALCQIEMWSLDNISKNKMTSISSTPNDNSKSSYAVDSQTCSVYGQNGIYCSHTAREKTPWWKVDLEKTSVVFAVTIITRGYINSDRSRNLRIAVANDDSVPTPQTLSKINSWSLFIDYCHFQSSK</sequence>
<dbReference type="Pfam" id="PF22633">
    <property type="entry name" value="F5_F8_type_C_2"/>
    <property type="match status" value="1"/>
</dbReference>
<dbReference type="PANTHER" id="PTHR45713">
    <property type="entry name" value="FTP DOMAIN-CONTAINING PROTEIN"/>
    <property type="match status" value="1"/>
</dbReference>
<evidence type="ECO:0000313" key="1">
    <source>
        <dbReference type="EMBL" id="CAD5126757.1"/>
    </source>
</evidence>
<reference evidence="1 2" key="1">
    <citation type="submission" date="2020-08" db="EMBL/GenBank/DDBJ databases">
        <authorList>
            <person name="Hejnol A."/>
        </authorList>
    </citation>
    <scope>NUCLEOTIDE SEQUENCE [LARGE SCALE GENOMIC DNA]</scope>
</reference>
<keyword evidence="2" id="KW-1185">Reference proteome</keyword>
<gene>
    <name evidence="1" type="ORF">DGYR_LOCUS13987</name>
</gene>
<organism evidence="1 2">
    <name type="scientific">Dimorphilus gyrociliatus</name>
    <dbReference type="NCBI Taxonomy" id="2664684"/>
    <lineage>
        <taxon>Eukaryota</taxon>
        <taxon>Metazoa</taxon>
        <taxon>Spiralia</taxon>
        <taxon>Lophotrochozoa</taxon>
        <taxon>Annelida</taxon>
        <taxon>Polychaeta</taxon>
        <taxon>Polychaeta incertae sedis</taxon>
        <taxon>Dinophilidae</taxon>
        <taxon>Dimorphilus</taxon>
    </lineage>
</organism>
<dbReference type="InterPro" id="IPR008979">
    <property type="entry name" value="Galactose-bd-like_sf"/>
</dbReference>
<dbReference type="EMBL" id="CAJFCJ010000078">
    <property type="protein sequence ID" value="CAD5126757.1"/>
    <property type="molecule type" value="Genomic_DNA"/>
</dbReference>
<protein>
    <submittedName>
        <fullName evidence="1">Uncharacterized protein</fullName>
    </submittedName>
</protein>
<evidence type="ECO:0000313" key="2">
    <source>
        <dbReference type="Proteomes" id="UP000549394"/>
    </source>
</evidence>
<accession>A0A7I8WEX3</accession>
<dbReference type="Proteomes" id="UP000549394">
    <property type="component" value="Unassembled WGS sequence"/>
</dbReference>
<comment type="caution">
    <text evidence="1">The sequence shown here is derived from an EMBL/GenBank/DDBJ whole genome shotgun (WGS) entry which is preliminary data.</text>
</comment>
<dbReference type="SUPFAM" id="SSF49785">
    <property type="entry name" value="Galactose-binding domain-like"/>
    <property type="match status" value="1"/>
</dbReference>
<proteinExistence type="predicted"/>